<dbReference type="STRING" id="39947.A0A0P0WYN1"/>
<dbReference type="eggNOG" id="KOG1471">
    <property type="taxonomic scope" value="Eukaryota"/>
</dbReference>
<dbReference type="InParanoid" id="A0A0P0WYN1"/>
<dbReference type="Proteomes" id="UP000059680">
    <property type="component" value="Chromosome 6"/>
</dbReference>
<evidence type="ECO:0007829" key="5">
    <source>
        <dbReference type="ProteomicsDB" id="A0A0P0WYN1"/>
    </source>
</evidence>
<dbReference type="Pfam" id="PF03765">
    <property type="entry name" value="CRAL_TRIO_N"/>
    <property type="match status" value="1"/>
</dbReference>
<evidence type="ECO:0000313" key="3">
    <source>
        <dbReference type="Proteomes" id="UP000059680"/>
    </source>
</evidence>
<sequence>MGAAACDAAVEELTRLLDQVEEPLKQTFQNVHQGYPTDTLVRFLKAREWHVSKACDMLVDSLNWRIQNEIDSILEKPIIPVDLYRSIRETQLVGLSGYSKESFYFSRASQYLPLVLDRVHMTKLRFITMCNLIFKSMSTVTVLFW</sequence>
<dbReference type="EMBL" id="AP014962">
    <property type="protein sequence ID" value="BAS98541.1"/>
    <property type="molecule type" value="Genomic_DNA"/>
</dbReference>
<gene>
    <name evidence="2" type="ordered locus">Os06g0607200</name>
    <name evidence="2" type="ORF">OSNPB_060607200</name>
</gene>
<reference evidence="2 3" key="3">
    <citation type="journal article" date="2013" name="Rice">
        <title>Improvement of the Oryza sativa Nipponbare reference genome using next generation sequence and optical map data.</title>
        <authorList>
            <person name="Kawahara Y."/>
            <person name="de la Bastide M."/>
            <person name="Hamilton J.P."/>
            <person name="Kanamori H."/>
            <person name="McCombie W.R."/>
            <person name="Ouyang S."/>
            <person name="Schwartz D.C."/>
            <person name="Tanaka T."/>
            <person name="Wu J."/>
            <person name="Zhou S."/>
            <person name="Childs K.L."/>
            <person name="Davidson R.M."/>
            <person name="Lin H."/>
            <person name="Quesada-Ocampo L."/>
            <person name="Vaillancourt B."/>
            <person name="Sakai H."/>
            <person name="Lee S.S."/>
            <person name="Kim J."/>
            <person name="Numa H."/>
            <person name="Itoh T."/>
            <person name="Buell C.R."/>
            <person name="Matsumoto T."/>
        </authorList>
    </citation>
    <scope>NUCLEOTIDE SEQUENCE [LARGE SCALE GENOMIC DNA]</scope>
    <source>
        <strain evidence="3">cv. Nipponbare</strain>
    </source>
</reference>
<accession>A0A0P0WYN1</accession>
<organism evidence="2 3">
    <name type="scientific">Oryza sativa subsp. japonica</name>
    <name type="common">Rice</name>
    <dbReference type="NCBI Taxonomy" id="39947"/>
    <lineage>
        <taxon>Eukaryota</taxon>
        <taxon>Viridiplantae</taxon>
        <taxon>Streptophyta</taxon>
        <taxon>Embryophyta</taxon>
        <taxon>Tracheophyta</taxon>
        <taxon>Spermatophyta</taxon>
        <taxon>Magnoliopsida</taxon>
        <taxon>Liliopsida</taxon>
        <taxon>Poales</taxon>
        <taxon>Poaceae</taxon>
        <taxon>BOP clade</taxon>
        <taxon>Oryzoideae</taxon>
        <taxon>Oryzeae</taxon>
        <taxon>Oryzinae</taxon>
        <taxon>Oryza</taxon>
        <taxon>Oryza sativa</taxon>
    </lineage>
</organism>
<dbReference type="InterPro" id="IPR036273">
    <property type="entry name" value="CRAL/TRIO_N_dom_sf"/>
</dbReference>
<evidence type="ECO:0007829" key="4">
    <source>
        <dbReference type="PeptideAtlas" id="A0A0P0WYN1"/>
    </source>
</evidence>
<dbReference type="Gene3D" id="3.40.525.10">
    <property type="entry name" value="CRAL-TRIO lipid binding domain"/>
    <property type="match status" value="1"/>
</dbReference>
<dbReference type="FunCoup" id="A0A0P0WYN1">
    <property type="interactions" value="331"/>
</dbReference>
<dbReference type="PaxDb" id="39947-A0A0P0WYN1"/>
<protein>
    <submittedName>
        <fullName evidence="2">Os06g0607200 protein</fullName>
    </submittedName>
</protein>
<dbReference type="SUPFAM" id="SSF46938">
    <property type="entry name" value="CRAL/TRIO N-terminal domain"/>
    <property type="match status" value="1"/>
</dbReference>
<dbReference type="AlphaFoldDB" id="A0A0P0WYN1"/>
<evidence type="ECO:0000259" key="1">
    <source>
        <dbReference type="SMART" id="SM01100"/>
    </source>
</evidence>
<evidence type="ECO:0000313" key="2">
    <source>
        <dbReference type="EMBL" id="BAS98541.1"/>
    </source>
</evidence>
<dbReference type="InterPro" id="IPR036865">
    <property type="entry name" value="CRAL-TRIO_dom_sf"/>
</dbReference>
<dbReference type="PANTHER" id="PTHR46226:SF6">
    <property type="entry name" value="SEC14P-LIKE PHOSPHATIDYLINOSITOL TRANSFER FAMILY PROTEIN"/>
    <property type="match status" value="1"/>
</dbReference>
<dbReference type="SMART" id="SM01100">
    <property type="entry name" value="CRAL_TRIO_N"/>
    <property type="match status" value="1"/>
</dbReference>
<name>A0A0P0WYN1_ORYSJ</name>
<dbReference type="SMR" id="A0A0P0WYN1"/>
<keyword evidence="3" id="KW-1185">Reference proteome</keyword>
<dbReference type="InterPro" id="IPR011074">
    <property type="entry name" value="CRAL/TRIO_N_dom"/>
</dbReference>
<reference evidence="3" key="1">
    <citation type="journal article" date="2005" name="Nature">
        <title>The map-based sequence of the rice genome.</title>
        <authorList>
            <consortium name="International rice genome sequencing project (IRGSP)"/>
            <person name="Matsumoto T."/>
            <person name="Wu J."/>
            <person name="Kanamori H."/>
            <person name="Katayose Y."/>
            <person name="Fujisawa M."/>
            <person name="Namiki N."/>
            <person name="Mizuno H."/>
            <person name="Yamamoto K."/>
            <person name="Antonio B.A."/>
            <person name="Baba T."/>
            <person name="Sakata K."/>
            <person name="Nagamura Y."/>
            <person name="Aoki H."/>
            <person name="Arikawa K."/>
            <person name="Arita K."/>
            <person name="Bito T."/>
            <person name="Chiden Y."/>
            <person name="Fujitsuka N."/>
            <person name="Fukunaka R."/>
            <person name="Hamada M."/>
            <person name="Harada C."/>
            <person name="Hayashi A."/>
            <person name="Hijishita S."/>
            <person name="Honda M."/>
            <person name="Hosokawa S."/>
            <person name="Ichikawa Y."/>
            <person name="Idonuma A."/>
            <person name="Iijima M."/>
            <person name="Ikeda M."/>
            <person name="Ikeno M."/>
            <person name="Ito K."/>
            <person name="Ito S."/>
            <person name="Ito T."/>
            <person name="Ito Y."/>
            <person name="Ito Y."/>
            <person name="Iwabuchi A."/>
            <person name="Kamiya K."/>
            <person name="Karasawa W."/>
            <person name="Kurita K."/>
            <person name="Katagiri S."/>
            <person name="Kikuta A."/>
            <person name="Kobayashi H."/>
            <person name="Kobayashi N."/>
            <person name="Machita K."/>
            <person name="Maehara T."/>
            <person name="Masukawa M."/>
            <person name="Mizubayashi T."/>
            <person name="Mukai Y."/>
            <person name="Nagasaki H."/>
            <person name="Nagata Y."/>
            <person name="Naito S."/>
            <person name="Nakashima M."/>
            <person name="Nakama Y."/>
            <person name="Nakamichi Y."/>
            <person name="Nakamura M."/>
            <person name="Meguro A."/>
            <person name="Negishi M."/>
            <person name="Ohta I."/>
            <person name="Ohta T."/>
            <person name="Okamoto M."/>
            <person name="Ono N."/>
            <person name="Saji S."/>
            <person name="Sakaguchi M."/>
            <person name="Sakai K."/>
            <person name="Shibata M."/>
            <person name="Shimokawa T."/>
            <person name="Song J."/>
            <person name="Takazaki Y."/>
            <person name="Terasawa K."/>
            <person name="Tsugane M."/>
            <person name="Tsuji K."/>
            <person name="Ueda S."/>
            <person name="Waki K."/>
            <person name="Yamagata H."/>
            <person name="Yamamoto M."/>
            <person name="Yamamoto S."/>
            <person name="Yamane H."/>
            <person name="Yoshiki S."/>
            <person name="Yoshihara R."/>
            <person name="Yukawa K."/>
            <person name="Zhong H."/>
            <person name="Yano M."/>
            <person name="Yuan Q."/>
            <person name="Ouyang S."/>
            <person name="Liu J."/>
            <person name="Jones K.M."/>
            <person name="Gansberger K."/>
            <person name="Moffat K."/>
            <person name="Hill J."/>
            <person name="Bera J."/>
            <person name="Fadrosh D."/>
            <person name="Jin S."/>
            <person name="Johri S."/>
            <person name="Kim M."/>
            <person name="Overton L."/>
            <person name="Reardon M."/>
            <person name="Tsitrin T."/>
            <person name="Vuong H."/>
            <person name="Weaver B."/>
            <person name="Ciecko A."/>
            <person name="Tallon L."/>
            <person name="Jackson J."/>
            <person name="Pai G."/>
            <person name="Aken S.V."/>
            <person name="Utterback T."/>
            <person name="Reidmuller S."/>
            <person name="Feldblyum T."/>
            <person name="Hsiao J."/>
            <person name="Zismann V."/>
            <person name="Iobst S."/>
            <person name="de Vazeille A.R."/>
            <person name="Buell C.R."/>
            <person name="Ying K."/>
            <person name="Li Y."/>
            <person name="Lu T."/>
            <person name="Huang Y."/>
            <person name="Zhao Q."/>
            <person name="Feng Q."/>
            <person name="Zhang L."/>
            <person name="Zhu J."/>
            <person name="Weng Q."/>
            <person name="Mu J."/>
            <person name="Lu Y."/>
            <person name="Fan D."/>
            <person name="Liu Y."/>
            <person name="Guan J."/>
            <person name="Zhang Y."/>
            <person name="Yu S."/>
            <person name="Liu X."/>
            <person name="Zhang Y."/>
            <person name="Hong G."/>
            <person name="Han B."/>
            <person name="Choisne N."/>
            <person name="Demange N."/>
            <person name="Orjeda G."/>
            <person name="Samain S."/>
            <person name="Cattolico L."/>
            <person name="Pelletier E."/>
            <person name="Couloux A."/>
            <person name="Segurens B."/>
            <person name="Wincker P."/>
            <person name="D'Hont A."/>
            <person name="Scarpelli C."/>
            <person name="Weissenbach J."/>
            <person name="Salanoubat M."/>
            <person name="Quetier F."/>
            <person name="Yu Y."/>
            <person name="Kim H.R."/>
            <person name="Rambo T."/>
            <person name="Currie J."/>
            <person name="Collura K."/>
            <person name="Luo M."/>
            <person name="Yang T."/>
            <person name="Ammiraju J.S.S."/>
            <person name="Engler F."/>
            <person name="Soderlund C."/>
            <person name="Wing R.A."/>
            <person name="Palmer L.E."/>
            <person name="de la Bastide M."/>
            <person name="Spiegel L."/>
            <person name="Nascimento L."/>
            <person name="Zutavern T."/>
            <person name="O'Shaughnessy A."/>
            <person name="Dike S."/>
            <person name="Dedhia N."/>
            <person name="Preston R."/>
            <person name="Balija V."/>
            <person name="McCombie W.R."/>
            <person name="Chow T."/>
            <person name="Chen H."/>
            <person name="Chung M."/>
            <person name="Chen C."/>
            <person name="Shaw J."/>
            <person name="Wu H."/>
            <person name="Hsiao K."/>
            <person name="Chao Y."/>
            <person name="Chu M."/>
            <person name="Cheng C."/>
            <person name="Hour A."/>
            <person name="Lee P."/>
            <person name="Lin S."/>
            <person name="Lin Y."/>
            <person name="Liou J."/>
            <person name="Liu S."/>
            <person name="Hsing Y."/>
            <person name="Raghuvanshi S."/>
            <person name="Mohanty A."/>
            <person name="Bharti A.K."/>
            <person name="Gaur A."/>
            <person name="Gupta V."/>
            <person name="Kumar D."/>
            <person name="Ravi V."/>
            <person name="Vij S."/>
            <person name="Kapur A."/>
            <person name="Khurana P."/>
            <person name="Khurana P."/>
            <person name="Khurana J.P."/>
            <person name="Tyagi A.K."/>
            <person name="Gaikwad K."/>
            <person name="Singh A."/>
            <person name="Dalal V."/>
            <person name="Srivastava S."/>
            <person name="Dixit A."/>
            <person name="Pal A.K."/>
            <person name="Ghazi I.A."/>
            <person name="Yadav M."/>
            <person name="Pandit A."/>
            <person name="Bhargava A."/>
            <person name="Sureshbabu K."/>
            <person name="Batra K."/>
            <person name="Sharma T.R."/>
            <person name="Mohapatra T."/>
            <person name="Singh N.K."/>
            <person name="Messing J."/>
            <person name="Nelson A.B."/>
            <person name="Fuks G."/>
            <person name="Kavchok S."/>
            <person name="Keizer G."/>
            <person name="Linton E."/>
            <person name="Llaca V."/>
            <person name="Song R."/>
            <person name="Tanyolac B."/>
            <person name="Young S."/>
            <person name="Ho-Il K."/>
            <person name="Hahn J.H."/>
            <person name="Sangsakoo G."/>
            <person name="Vanavichit A."/>
            <person name="de Mattos Luiz.A.T."/>
            <person name="Zimmer P.D."/>
            <person name="Malone G."/>
            <person name="Dellagostin O."/>
            <person name="de Oliveira A.C."/>
            <person name="Bevan M."/>
            <person name="Bancroft I."/>
            <person name="Minx P."/>
            <person name="Cordum H."/>
            <person name="Wilson R."/>
            <person name="Cheng Z."/>
            <person name="Jin W."/>
            <person name="Jiang J."/>
            <person name="Leong S.A."/>
            <person name="Iwama H."/>
            <person name="Gojobori T."/>
            <person name="Itoh T."/>
            <person name="Niimura Y."/>
            <person name="Fujii Y."/>
            <person name="Habara T."/>
            <person name="Sakai H."/>
            <person name="Sato Y."/>
            <person name="Wilson G."/>
            <person name="Kumar K."/>
            <person name="McCouch S."/>
            <person name="Juretic N."/>
            <person name="Hoen D."/>
            <person name="Wright S."/>
            <person name="Bruskiewich R."/>
            <person name="Bureau T."/>
            <person name="Miyao A."/>
            <person name="Hirochika H."/>
            <person name="Nishikawa T."/>
            <person name="Kadowaki K."/>
            <person name="Sugiura M."/>
            <person name="Burr B."/>
            <person name="Sasaki T."/>
        </authorList>
    </citation>
    <scope>NUCLEOTIDE SEQUENCE [LARGE SCALE GENOMIC DNA]</scope>
    <source>
        <strain evidence="3">cv. Nipponbare</strain>
    </source>
</reference>
<feature type="domain" description="CRAL/TRIO N-terminal" evidence="1">
    <location>
        <begin position="36"/>
        <end position="61"/>
    </location>
</feature>
<dbReference type="PANTHER" id="PTHR46226">
    <property type="entry name" value="CRAL-TRIO DOMAIN-CONTAINING PROTEIN"/>
    <property type="match status" value="1"/>
</dbReference>
<keyword evidence="4 5" id="KW-1267">Proteomics identification</keyword>
<reference evidence="2 3" key="2">
    <citation type="journal article" date="2013" name="Plant Cell Physiol.">
        <title>Rice Annotation Project Database (RAP-DB): an integrative and interactive database for rice genomics.</title>
        <authorList>
            <person name="Sakai H."/>
            <person name="Lee S.S."/>
            <person name="Tanaka T."/>
            <person name="Numa H."/>
            <person name="Kim J."/>
            <person name="Kawahara Y."/>
            <person name="Wakimoto H."/>
            <person name="Yang C.C."/>
            <person name="Iwamoto M."/>
            <person name="Abe T."/>
            <person name="Yamada Y."/>
            <person name="Muto A."/>
            <person name="Inokuchi H."/>
            <person name="Ikemura T."/>
            <person name="Matsumoto T."/>
            <person name="Sasaki T."/>
            <person name="Itoh T."/>
        </authorList>
    </citation>
    <scope>NUCLEOTIDE SEQUENCE [LARGE SCALE GENOMIC DNA]</scope>
    <source>
        <strain evidence="3">cv. Nipponbare</strain>
    </source>
</reference>
<proteinExistence type="evidence at protein level"/>
<dbReference type="Gramene" id="Os06t0607200-01">
    <property type="protein sequence ID" value="Os06t0607200-01"/>
    <property type="gene ID" value="Os06g0607200"/>
</dbReference>